<dbReference type="EMBL" id="BARW01003347">
    <property type="protein sequence ID" value="GAI66090.1"/>
    <property type="molecule type" value="Genomic_DNA"/>
</dbReference>
<accession>X1RSD0</accession>
<evidence type="ECO:0000313" key="1">
    <source>
        <dbReference type="EMBL" id="GAI66090.1"/>
    </source>
</evidence>
<reference evidence="1" key="1">
    <citation type="journal article" date="2014" name="Front. Microbiol.">
        <title>High frequency of phylogenetically diverse reductive dehalogenase-homologous genes in deep subseafloor sedimentary metagenomes.</title>
        <authorList>
            <person name="Kawai M."/>
            <person name="Futagami T."/>
            <person name="Toyoda A."/>
            <person name="Takaki Y."/>
            <person name="Nishi S."/>
            <person name="Hori S."/>
            <person name="Arai W."/>
            <person name="Tsubouchi T."/>
            <person name="Morono Y."/>
            <person name="Uchiyama I."/>
            <person name="Ito T."/>
            <person name="Fujiyama A."/>
            <person name="Inagaki F."/>
            <person name="Takami H."/>
        </authorList>
    </citation>
    <scope>NUCLEOTIDE SEQUENCE</scope>
    <source>
        <strain evidence="1">Expedition CK06-06</strain>
    </source>
</reference>
<feature type="non-terminal residue" evidence="1">
    <location>
        <position position="357"/>
    </location>
</feature>
<gene>
    <name evidence="1" type="ORF">S12H4_08606</name>
</gene>
<name>X1RSD0_9ZZZZ</name>
<protein>
    <submittedName>
        <fullName evidence="1">Uncharacterized protein</fullName>
    </submittedName>
</protein>
<feature type="non-terminal residue" evidence="1">
    <location>
        <position position="1"/>
    </location>
</feature>
<comment type="caution">
    <text evidence="1">The sequence shown here is derived from an EMBL/GenBank/DDBJ whole genome shotgun (WGS) entry which is preliminary data.</text>
</comment>
<sequence>DVDNWGLPISATDDFDPADVNIDTEKITVDIDIPTGSKIRFSSTGVLPGGLEAEVIYYAIRIDVTIIQVASSSVDAATDPPVPIDITSQGVGTHTIDVGEGETLADRQAVIDRVEAQVERITKDYFYPKTFYDFLDGNGRDRLFLSIRQKILSINYMAISQVEVSTIDKTGTDIEGAQGEYTVTLIISTTANYYKGNYLGIKDISERVNNLWGSRILGNTVTDENGKSVFTLEQPLKMTLVTTPAEEADVVSIITNWGYDDDCIYRSPLGITHEPGTLMEPSEFFLNGCFPKGQRNIEIKGTIGHYSCPQAIKNACIILARDENDPTLYEHYEFEKESMGRVYSYDRGGEEYLSGII</sequence>
<proteinExistence type="predicted"/>
<dbReference type="AlphaFoldDB" id="X1RSD0"/>
<organism evidence="1">
    <name type="scientific">marine sediment metagenome</name>
    <dbReference type="NCBI Taxonomy" id="412755"/>
    <lineage>
        <taxon>unclassified sequences</taxon>
        <taxon>metagenomes</taxon>
        <taxon>ecological metagenomes</taxon>
    </lineage>
</organism>